<evidence type="ECO:0000256" key="1">
    <source>
        <dbReference type="SAM" id="Phobius"/>
    </source>
</evidence>
<protein>
    <submittedName>
        <fullName evidence="2">Putative membrane protein</fullName>
    </submittedName>
</protein>
<dbReference type="STRING" id="716544.wcw_0670"/>
<evidence type="ECO:0000313" key="2">
    <source>
        <dbReference type="EMBL" id="ADI38038.1"/>
    </source>
</evidence>
<feature type="transmembrane region" description="Helical" evidence="1">
    <location>
        <begin position="7"/>
        <end position="24"/>
    </location>
</feature>
<dbReference type="AlphaFoldDB" id="D6YV77"/>
<feature type="transmembrane region" description="Helical" evidence="1">
    <location>
        <begin position="30"/>
        <end position="47"/>
    </location>
</feature>
<keyword evidence="1" id="KW-0472">Membrane</keyword>
<dbReference type="Proteomes" id="UP000001505">
    <property type="component" value="Chromosome"/>
</dbReference>
<dbReference type="KEGG" id="wch:wcw_0670"/>
<feature type="transmembrane region" description="Helical" evidence="1">
    <location>
        <begin position="98"/>
        <end position="131"/>
    </location>
</feature>
<proteinExistence type="predicted"/>
<feature type="transmembrane region" description="Helical" evidence="1">
    <location>
        <begin position="68"/>
        <end position="86"/>
    </location>
</feature>
<dbReference type="EMBL" id="CP001928">
    <property type="protein sequence ID" value="ADI38038.1"/>
    <property type="molecule type" value="Genomic_DNA"/>
</dbReference>
<keyword evidence="3" id="KW-1185">Reference proteome</keyword>
<gene>
    <name evidence="2" type="ordered locus">wcw_0670</name>
</gene>
<keyword evidence="1" id="KW-0812">Transmembrane</keyword>
<evidence type="ECO:0000313" key="3">
    <source>
        <dbReference type="Proteomes" id="UP000001505"/>
    </source>
</evidence>
<organism evidence="2 3">
    <name type="scientific">Waddlia chondrophila (strain ATCC VR-1470 / WSU 86-1044)</name>
    <dbReference type="NCBI Taxonomy" id="716544"/>
    <lineage>
        <taxon>Bacteria</taxon>
        <taxon>Pseudomonadati</taxon>
        <taxon>Chlamydiota</taxon>
        <taxon>Chlamydiia</taxon>
        <taxon>Parachlamydiales</taxon>
        <taxon>Waddliaceae</taxon>
        <taxon>Waddlia</taxon>
    </lineage>
</organism>
<dbReference type="HOGENOM" id="CLU_1776725_0_0_0"/>
<name>D6YV77_WADCW</name>
<keyword evidence="1" id="KW-1133">Transmembrane helix</keyword>
<sequence length="146" mass="16632">MNFLIINLLYLFILICVAIVFFVLSKIFAAIYGLAMLPFLAVGNLIDRVESEKIRVPLLVGFSSISKILSYYFICIWPALVVYLFSTPNIPNFLTLPWLGAWCWFGVAITAFLVAGLIDLVTLSAFILFCYNPVLIERVYNWVPFF</sequence>
<reference evidence="2 3" key="1">
    <citation type="journal article" date="2010" name="PLoS ONE">
        <title>The Waddlia genome: a window into chlamydial biology.</title>
        <authorList>
            <person name="Bertelli C."/>
            <person name="Collyn F."/>
            <person name="Croxatto A."/>
            <person name="Ruckert C."/>
            <person name="Polkinghorne A."/>
            <person name="Kebbi-Beghdadi C."/>
            <person name="Goesmann A."/>
            <person name="Vaughan L."/>
            <person name="Greub G."/>
        </authorList>
    </citation>
    <scope>NUCLEOTIDE SEQUENCE [LARGE SCALE GENOMIC DNA]</scope>
    <source>
        <strain evidence="3">ATCC VR-1470 / WSU 86-1044</strain>
    </source>
</reference>
<accession>D6YV77</accession>